<dbReference type="SUPFAM" id="SSF103039">
    <property type="entry name" value="CheC-like"/>
    <property type="match status" value="1"/>
</dbReference>
<dbReference type="Proteomes" id="UP000319576">
    <property type="component" value="Chromosome"/>
</dbReference>
<proteinExistence type="predicted"/>
<evidence type="ECO:0000256" key="1">
    <source>
        <dbReference type="ARBA" id="ARBA00022500"/>
    </source>
</evidence>
<dbReference type="Gene3D" id="3.40.1550.10">
    <property type="entry name" value="CheC-like"/>
    <property type="match status" value="1"/>
</dbReference>
<dbReference type="InterPro" id="IPR028051">
    <property type="entry name" value="CheX-like_dom"/>
</dbReference>
<dbReference type="InterPro" id="IPR028976">
    <property type="entry name" value="CheC-like_sf"/>
</dbReference>
<dbReference type="KEGG" id="uli:ETAA1_39490"/>
<feature type="domain" description="Chemotaxis phosphatase CheX-like" evidence="2">
    <location>
        <begin position="54"/>
        <end position="115"/>
    </location>
</feature>
<dbReference type="RefSeq" id="WP_145241324.1">
    <property type="nucleotide sequence ID" value="NZ_CP036273.1"/>
</dbReference>
<evidence type="ECO:0000313" key="3">
    <source>
        <dbReference type="EMBL" id="QDU21974.1"/>
    </source>
</evidence>
<evidence type="ECO:0000313" key="4">
    <source>
        <dbReference type="Proteomes" id="UP000319576"/>
    </source>
</evidence>
<accession>A0A517XWX0</accession>
<dbReference type="GO" id="GO:0006935">
    <property type="term" value="P:chemotaxis"/>
    <property type="evidence" value="ECO:0007669"/>
    <property type="project" value="UniProtKB-KW"/>
</dbReference>
<keyword evidence="4" id="KW-1185">Reference proteome</keyword>
<evidence type="ECO:0000259" key="2">
    <source>
        <dbReference type="Pfam" id="PF13690"/>
    </source>
</evidence>
<gene>
    <name evidence="3" type="ORF">ETAA1_39490</name>
</gene>
<sequence>MDTRDELLGAFDTGVVTSLRELAGVEAVRCGGCVGDADVAAALRLDVGAGWWAALAFPYATAAALARRVLAGVADEPDAALVRDCVAEFLNVAAGQAKTLLYGTPHHFTFATPTTPPDTAAGDGVGFESECGTFLLYLFPAAATAAPTICQGA</sequence>
<organism evidence="3 4">
    <name type="scientific">Urbifossiella limnaea</name>
    <dbReference type="NCBI Taxonomy" id="2528023"/>
    <lineage>
        <taxon>Bacteria</taxon>
        <taxon>Pseudomonadati</taxon>
        <taxon>Planctomycetota</taxon>
        <taxon>Planctomycetia</taxon>
        <taxon>Gemmatales</taxon>
        <taxon>Gemmataceae</taxon>
        <taxon>Urbifossiella</taxon>
    </lineage>
</organism>
<dbReference type="AlphaFoldDB" id="A0A517XWX0"/>
<reference evidence="3 4" key="1">
    <citation type="submission" date="2019-02" db="EMBL/GenBank/DDBJ databases">
        <title>Deep-cultivation of Planctomycetes and their phenomic and genomic characterization uncovers novel biology.</title>
        <authorList>
            <person name="Wiegand S."/>
            <person name="Jogler M."/>
            <person name="Boedeker C."/>
            <person name="Pinto D."/>
            <person name="Vollmers J."/>
            <person name="Rivas-Marin E."/>
            <person name="Kohn T."/>
            <person name="Peeters S.H."/>
            <person name="Heuer A."/>
            <person name="Rast P."/>
            <person name="Oberbeckmann S."/>
            <person name="Bunk B."/>
            <person name="Jeske O."/>
            <person name="Meyerdierks A."/>
            <person name="Storesund J.E."/>
            <person name="Kallscheuer N."/>
            <person name="Luecker S."/>
            <person name="Lage O.M."/>
            <person name="Pohl T."/>
            <person name="Merkel B.J."/>
            <person name="Hornburger P."/>
            <person name="Mueller R.-W."/>
            <person name="Bruemmer F."/>
            <person name="Labrenz M."/>
            <person name="Spormann A.M."/>
            <person name="Op den Camp H."/>
            <person name="Overmann J."/>
            <person name="Amann R."/>
            <person name="Jetten M.S.M."/>
            <person name="Mascher T."/>
            <person name="Medema M.H."/>
            <person name="Devos D.P."/>
            <person name="Kaster A.-K."/>
            <person name="Ovreas L."/>
            <person name="Rohde M."/>
            <person name="Galperin M.Y."/>
            <person name="Jogler C."/>
        </authorList>
    </citation>
    <scope>NUCLEOTIDE SEQUENCE [LARGE SCALE GENOMIC DNA]</scope>
    <source>
        <strain evidence="3 4">ETA_A1</strain>
    </source>
</reference>
<dbReference type="Pfam" id="PF13690">
    <property type="entry name" value="CheX"/>
    <property type="match status" value="1"/>
</dbReference>
<protein>
    <recommendedName>
        <fullName evidence="2">Chemotaxis phosphatase CheX-like domain-containing protein</fullName>
    </recommendedName>
</protein>
<keyword evidence="1" id="KW-0145">Chemotaxis</keyword>
<name>A0A517XWX0_9BACT</name>
<dbReference type="EMBL" id="CP036273">
    <property type="protein sequence ID" value="QDU21974.1"/>
    <property type="molecule type" value="Genomic_DNA"/>
</dbReference>